<feature type="transmembrane region" description="Helical" evidence="6">
    <location>
        <begin position="7"/>
        <end position="27"/>
    </location>
</feature>
<feature type="transmembrane region" description="Helical" evidence="6">
    <location>
        <begin position="104"/>
        <end position="124"/>
    </location>
</feature>
<dbReference type="InterPro" id="IPR004695">
    <property type="entry name" value="SLAC1/Mae1/Ssu1/TehA"/>
</dbReference>
<feature type="transmembrane region" description="Helical" evidence="6">
    <location>
        <begin position="33"/>
        <end position="60"/>
    </location>
</feature>
<feature type="region of interest" description="Disordered" evidence="5">
    <location>
        <begin position="316"/>
        <end position="335"/>
    </location>
</feature>
<evidence type="ECO:0000256" key="4">
    <source>
        <dbReference type="ARBA" id="ARBA00023136"/>
    </source>
</evidence>
<evidence type="ECO:0000313" key="8">
    <source>
        <dbReference type="Proteomes" id="UP000010105"/>
    </source>
</evidence>
<dbReference type="KEGG" id="bpx:BUPH_01081"/>
<feature type="transmembrane region" description="Helical" evidence="6">
    <location>
        <begin position="285"/>
        <end position="303"/>
    </location>
</feature>
<dbReference type="Pfam" id="PF03595">
    <property type="entry name" value="SLAC1"/>
    <property type="match status" value="1"/>
</dbReference>
<dbReference type="GO" id="GO:0046583">
    <property type="term" value="F:monoatomic cation efflux transmembrane transporter activity"/>
    <property type="evidence" value="ECO:0007669"/>
    <property type="project" value="TreeGrafter"/>
</dbReference>
<proteinExistence type="predicted"/>
<dbReference type="GO" id="GO:0005886">
    <property type="term" value="C:plasma membrane"/>
    <property type="evidence" value="ECO:0007669"/>
    <property type="project" value="TreeGrafter"/>
</dbReference>
<dbReference type="PATRIC" id="fig|1229205.11.peg.5005"/>
<keyword evidence="3 6" id="KW-1133">Transmembrane helix</keyword>
<accession>K0DYN7</accession>
<feature type="transmembrane region" description="Helical" evidence="6">
    <location>
        <begin position="136"/>
        <end position="161"/>
    </location>
</feature>
<dbReference type="Gene3D" id="1.50.10.150">
    <property type="entry name" value="Voltage-dependent anion channel"/>
    <property type="match status" value="1"/>
</dbReference>
<name>K0DYN7_9BURK</name>
<feature type="transmembrane region" description="Helical" evidence="6">
    <location>
        <begin position="167"/>
        <end position="189"/>
    </location>
</feature>
<dbReference type="AlphaFoldDB" id="K0DYN7"/>
<dbReference type="NCBIfam" id="NF008032">
    <property type="entry name" value="PRK10764.1"/>
    <property type="match status" value="1"/>
</dbReference>
<keyword evidence="2 6" id="KW-0812">Transmembrane</keyword>
<feature type="transmembrane region" description="Helical" evidence="6">
    <location>
        <begin position="257"/>
        <end position="273"/>
    </location>
</feature>
<dbReference type="Proteomes" id="UP000010105">
    <property type="component" value="Chromosome 2"/>
</dbReference>
<evidence type="ECO:0000256" key="6">
    <source>
        <dbReference type="SAM" id="Phobius"/>
    </source>
</evidence>
<dbReference type="STRING" id="1229205.BUPH_01081"/>
<protein>
    <submittedName>
        <fullName evidence="7">Tellurite resistance/dicarboxylate transporter, TDT family</fullName>
    </submittedName>
</protein>
<keyword evidence="4 6" id="KW-0472">Membrane</keyword>
<dbReference type="InterPro" id="IPR052951">
    <property type="entry name" value="Tellurite_res_ion_channel"/>
</dbReference>
<dbReference type="PANTHER" id="PTHR37955">
    <property type="entry name" value="TELLURITE RESISTANCE PROTEIN TEHA"/>
    <property type="match status" value="1"/>
</dbReference>
<dbReference type="HOGENOM" id="CLU_044414_1_0_4"/>
<evidence type="ECO:0000256" key="2">
    <source>
        <dbReference type="ARBA" id="ARBA00022692"/>
    </source>
</evidence>
<evidence type="ECO:0000256" key="3">
    <source>
        <dbReference type="ARBA" id="ARBA00022989"/>
    </source>
</evidence>
<evidence type="ECO:0000256" key="1">
    <source>
        <dbReference type="ARBA" id="ARBA00004141"/>
    </source>
</evidence>
<dbReference type="EMBL" id="CP003864">
    <property type="protein sequence ID" value="AFT88534.1"/>
    <property type="molecule type" value="Genomic_DNA"/>
</dbReference>
<comment type="subcellular location">
    <subcellularLocation>
        <location evidence="1">Membrane</location>
        <topology evidence="1">Multi-pass membrane protein</topology>
    </subcellularLocation>
</comment>
<dbReference type="InterPro" id="IPR038665">
    <property type="entry name" value="Voltage-dep_anion_channel_sf"/>
</dbReference>
<organism evidence="7 8">
    <name type="scientific">Paraburkholderia phenoliruptrix BR3459a</name>
    <dbReference type="NCBI Taxonomy" id="1229205"/>
    <lineage>
        <taxon>Bacteria</taxon>
        <taxon>Pseudomonadati</taxon>
        <taxon>Pseudomonadota</taxon>
        <taxon>Betaproteobacteria</taxon>
        <taxon>Burkholderiales</taxon>
        <taxon>Burkholderiaceae</taxon>
        <taxon>Paraburkholderia</taxon>
    </lineage>
</organism>
<sequence>MMNSNRGAIPVSFFGIAVGALALANLWRVAIRLWHWPAAIGTITTVAALVVWLVILVAYAQKWRTHATDARAELQHPVQSSFVALGPVSSMLAAQLLQPHAYKPALVLFSVAALAQLALGAYLHGRLWQGGRKPELITPAIYLPTVAPSFVAGTTAAAFGFHQLGGLFFGAGVLFWLAIESLILHRAAVHEPLPEALRPTLGIQLAPPVVGGVTYLALTSGAPDLFSLMLLGYGLYQALLLLRLLPWIRQQPFVPGYWAFSFGVAALPTMALRMVERGATGAVEWAAPVLFVVANVIVAMLAVKTLELLVRGKLVPPASASSSGPQAASASADSGMVRARQTAGV</sequence>
<feature type="compositionally biased region" description="Low complexity" evidence="5">
    <location>
        <begin position="316"/>
        <end position="332"/>
    </location>
</feature>
<feature type="transmembrane region" description="Helical" evidence="6">
    <location>
        <begin position="225"/>
        <end position="245"/>
    </location>
</feature>
<dbReference type="eggNOG" id="COG1275">
    <property type="taxonomic scope" value="Bacteria"/>
</dbReference>
<dbReference type="InterPro" id="IPR039264">
    <property type="entry name" value="TehA"/>
</dbReference>
<gene>
    <name evidence="7" type="ORF">BUPH_01081</name>
</gene>
<dbReference type="PANTHER" id="PTHR37955:SF1">
    <property type="entry name" value="DEP DOMAIN-CONTAINING PROTEIN"/>
    <property type="match status" value="1"/>
</dbReference>
<reference evidence="7 8" key="1">
    <citation type="journal article" date="2012" name="J. Bacteriol.">
        <title>Complete Genome Sequence of Burkholderia phenoliruptrix BR3459a (CLA1), a Heat-Tolerant, Nitrogen-Fixing Symbiont of Mimosa flocculosa.</title>
        <authorList>
            <person name="de Oliveira Cunha C."/>
            <person name="Goda Zuleta L.F."/>
            <person name="Paula de Almeida L.G."/>
            <person name="Prioli Ciapina L."/>
            <person name="Lustrino Borges W."/>
            <person name="Pitard R.M."/>
            <person name="Baldani J.I."/>
            <person name="Straliotto R."/>
            <person name="de Faria S.M."/>
            <person name="Hungria M."/>
            <person name="Sousa Cavada B."/>
            <person name="Mercante F.M."/>
            <person name="Ribeiro de Vasconcelos A.T."/>
        </authorList>
    </citation>
    <scope>NUCLEOTIDE SEQUENCE [LARGE SCALE GENOMIC DNA]</scope>
    <source>
        <strain evidence="7 8">BR3459a</strain>
    </source>
</reference>
<evidence type="ECO:0000313" key="7">
    <source>
        <dbReference type="EMBL" id="AFT88534.1"/>
    </source>
</evidence>
<dbReference type="CDD" id="cd09324">
    <property type="entry name" value="TDT_TehA"/>
    <property type="match status" value="1"/>
</dbReference>
<evidence type="ECO:0000256" key="5">
    <source>
        <dbReference type="SAM" id="MobiDB-lite"/>
    </source>
</evidence>